<dbReference type="Gene3D" id="3.30.530.20">
    <property type="match status" value="1"/>
</dbReference>
<accession>A0A328B8L4</accession>
<keyword evidence="2" id="KW-1185">Reference proteome</keyword>
<evidence type="ECO:0000313" key="2">
    <source>
        <dbReference type="Proteomes" id="UP000249842"/>
    </source>
</evidence>
<sequence length="148" mass="16122">MIIPGACPVELHVEHVIHAAPAEVARIMFDPELEAQWVGKAGNAEKLTDGPISVGSRVRHPAGLLGMRAPFVTEVTELEPDRRLVMEIVEGSESGVVVYQVAPTAGGSVVTVHVRNKPKLPIPQAPWARRHHVEENLHRLATLVARLH</sequence>
<dbReference type="SUPFAM" id="SSF55961">
    <property type="entry name" value="Bet v1-like"/>
    <property type="match status" value="1"/>
</dbReference>
<dbReference type="OrthoDB" id="2898773at2"/>
<dbReference type="Proteomes" id="UP000249842">
    <property type="component" value="Unassembled WGS sequence"/>
</dbReference>
<gene>
    <name evidence="1" type="ORF">DJ021_16720</name>
</gene>
<dbReference type="EMBL" id="QFYP01000001">
    <property type="protein sequence ID" value="RAK61328.1"/>
    <property type="molecule type" value="Genomic_DNA"/>
</dbReference>
<name>A0A328B8L4_9CAUL</name>
<dbReference type="InterPro" id="IPR023393">
    <property type="entry name" value="START-like_dom_sf"/>
</dbReference>
<protein>
    <recommendedName>
        <fullName evidence="3">SRPBCC family protein</fullName>
    </recommendedName>
</protein>
<dbReference type="InterPro" id="IPR019587">
    <property type="entry name" value="Polyketide_cyclase/dehydratase"/>
</dbReference>
<organism evidence="1 2">
    <name type="scientific">Phenylobacterium hankyongense</name>
    <dbReference type="NCBI Taxonomy" id="1813876"/>
    <lineage>
        <taxon>Bacteria</taxon>
        <taxon>Pseudomonadati</taxon>
        <taxon>Pseudomonadota</taxon>
        <taxon>Alphaproteobacteria</taxon>
        <taxon>Caulobacterales</taxon>
        <taxon>Caulobacteraceae</taxon>
        <taxon>Phenylobacterium</taxon>
    </lineage>
</organism>
<dbReference type="AlphaFoldDB" id="A0A328B8L4"/>
<comment type="caution">
    <text evidence="1">The sequence shown here is derived from an EMBL/GenBank/DDBJ whole genome shotgun (WGS) entry which is preliminary data.</text>
</comment>
<evidence type="ECO:0008006" key="3">
    <source>
        <dbReference type="Google" id="ProtNLM"/>
    </source>
</evidence>
<dbReference type="Pfam" id="PF10604">
    <property type="entry name" value="Polyketide_cyc2"/>
    <property type="match status" value="1"/>
</dbReference>
<reference evidence="2" key="1">
    <citation type="submission" date="2018-05" db="EMBL/GenBank/DDBJ databases">
        <authorList>
            <person name="Li X."/>
        </authorList>
    </citation>
    <scope>NUCLEOTIDE SEQUENCE [LARGE SCALE GENOMIC DNA]</scope>
    <source>
        <strain evidence="2">HKS-05</strain>
    </source>
</reference>
<evidence type="ECO:0000313" key="1">
    <source>
        <dbReference type="EMBL" id="RAK61328.1"/>
    </source>
</evidence>
<proteinExistence type="predicted"/>